<dbReference type="EMBL" id="VITW01000018">
    <property type="protein sequence ID" value="TWB66154.1"/>
    <property type="molecule type" value="Genomic_DNA"/>
</dbReference>
<comment type="caution">
    <text evidence="3">The sequence shown here is derived from an EMBL/GenBank/DDBJ whole genome shotgun (WGS) entry which is preliminary data.</text>
</comment>
<reference evidence="3 4" key="1">
    <citation type="submission" date="2019-06" db="EMBL/GenBank/DDBJ databases">
        <title>Genomic Encyclopedia of Type Strains, Phase IV (KMG-V): Genome sequencing to study the core and pangenomes of soil and plant-associated prokaryotes.</title>
        <authorList>
            <person name="Whitman W."/>
        </authorList>
    </citation>
    <scope>NUCLEOTIDE SEQUENCE [LARGE SCALE GENOMIC DNA]</scope>
    <source>
        <strain evidence="3 4">BR 10556</strain>
    </source>
</reference>
<dbReference type="Proteomes" id="UP000315914">
    <property type="component" value="Unassembled WGS sequence"/>
</dbReference>
<keyword evidence="4" id="KW-1185">Reference proteome</keyword>
<evidence type="ECO:0000313" key="4">
    <source>
        <dbReference type="Proteomes" id="UP000315914"/>
    </source>
</evidence>
<dbReference type="AlphaFoldDB" id="A0A560JA11"/>
<organism evidence="3 4">
    <name type="scientific">Bradyrhizobium sacchari</name>
    <dbReference type="NCBI Taxonomy" id="1399419"/>
    <lineage>
        <taxon>Bacteria</taxon>
        <taxon>Pseudomonadati</taxon>
        <taxon>Pseudomonadota</taxon>
        <taxon>Alphaproteobacteria</taxon>
        <taxon>Hyphomicrobiales</taxon>
        <taxon>Nitrobacteraceae</taxon>
        <taxon>Bradyrhizobium</taxon>
    </lineage>
</organism>
<dbReference type="STRING" id="1399419.A5906_04870"/>
<dbReference type="GO" id="GO:0004803">
    <property type="term" value="F:transposase activity"/>
    <property type="evidence" value="ECO:0007669"/>
    <property type="project" value="InterPro"/>
</dbReference>
<dbReference type="Pfam" id="PF02371">
    <property type="entry name" value="Transposase_20"/>
    <property type="match status" value="1"/>
</dbReference>
<evidence type="ECO:0000259" key="2">
    <source>
        <dbReference type="Pfam" id="PF02371"/>
    </source>
</evidence>
<dbReference type="NCBIfam" id="NF033542">
    <property type="entry name" value="transpos_IS110"/>
    <property type="match status" value="1"/>
</dbReference>
<accession>A0A560JA11</accession>
<dbReference type="PANTHER" id="PTHR33055">
    <property type="entry name" value="TRANSPOSASE FOR INSERTION SEQUENCE ELEMENT IS1111A"/>
    <property type="match status" value="1"/>
</dbReference>
<evidence type="ECO:0000313" key="3">
    <source>
        <dbReference type="EMBL" id="TWB66154.1"/>
    </source>
</evidence>
<name>A0A560JA11_9BRAD</name>
<evidence type="ECO:0000259" key="1">
    <source>
        <dbReference type="Pfam" id="PF01548"/>
    </source>
</evidence>
<dbReference type="Pfam" id="PF01548">
    <property type="entry name" value="DEDD_Tnp_IS110"/>
    <property type="match status" value="1"/>
</dbReference>
<sequence>MRTYLGRVMRDISRKIAGDAALEGRFSKLLLLARRIHEQQQRQSGTKVYSLHAPEIECIGKGKAHRPYELMAWTTPVLGGKVEPREAAAGAQAMSNTNIATIGIDLRKNTFHVVGLDATGAIILRKKRLRNQLDQSLGNVPRCLIGMEACAGAHHLGRKLEKLGHQVQLLPAQYVKPYLKGHKNDFRDAEAIAEAAQRPTMRFVPVKSAEQLDLQALHRVRSRLVTQRTAVINQIRGFLLVRGLPVRQGAAALRLALPQILSAPKDGLSSRVIQLIQDLAEDWRYLDRRVASMTKEIDELADQDPHCRRLMSAPGVGPIISSAMVAAIGTGDTFHKGRDFAAWLGLVPKQISTGDRTILGRISRRGNRYLRTLFIQGARAVLLHRQSWPRHGFAARLEAASKRLHSNVLVVALAAKLARMAWSMLAKGRDYDANRLGRTA</sequence>
<feature type="domain" description="Transposase IS110-like N-terminal" evidence="1">
    <location>
        <begin position="102"/>
        <end position="239"/>
    </location>
</feature>
<gene>
    <name evidence="3" type="ORF">FBZ95_11829</name>
</gene>
<dbReference type="InterPro" id="IPR003346">
    <property type="entry name" value="Transposase_20"/>
</dbReference>
<dbReference type="InterPro" id="IPR047650">
    <property type="entry name" value="Transpos_IS110"/>
</dbReference>
<proteinExistence type="predicted"/>
<feature type="domain" description="Transposase IS116/IS110/IS902 C-terminal" evidence="2">
    <location>
        <begin position="307"/>
        <end position="388"/>
    </location>
</feature>
<dbReference type="GO" id="GO:0006313">
    <property type="term" value="P:DNA transposition"/>
    <property type="evidence" value="ECO:0007669"/>
    <property type="project" value="InterPro"/>
</dbReference>
<dbReference type="GO" id="GO:0003677">
    <property type="term" value="F:DNA binding"/>
    <property type="evidence" value="ECO:0007669"/>
    <property type="project" value="InterPro"/>
</dbReference>
<dbReference type="InterPro" id="IPR002525">
    <property type="entry name" value="Transp_IS110-like_N"/>
</dbReference>
<dbReference type="PANTHER" id="PTHR33055:SF3">
    <property type="entry name" value="PUTATIVE TRANSPOSASE FOR IS117-RELATED"/>
    <property type="match status" value="1"/>
</dbReference>
<protein>
    <submittedName>
        <fullName evidence="3">Transposase</fullName>
    </submittedName>
</protein>